<dbReference type="InterPro" id="IPR050221">
    <property type="entry name" value="26S_Proteasome_ATPase"/>
</dbReference>
<evidence type="ECO:0000256" key="3">
    <source>
        <dbReference type="ARBA" id="ARBA00022840"/>
    </source>
</evidence>
<dbReference type="SMART" id="SM00382">
    <property type="entry name" value="AAA"/>
    <property type="match status" value="2"/>
</dbReference>
<dbReference type="InterPro" id="IPR003593">
    <property type="entry name" value="AAA+_ATPase"/>
</dbReference>
<protein>
    <submittedName>
        <fullName evidence="5">AAA ATPase central domain protein</fullName>
    </submittedName>
</protein>
<feature type="domain" description="AAA+ ATPase" evidence="4">
    <location>
        <begin position="262"/>
        <end position="389"/>
    </location>
</feature>
<dbReference type="GO" id="GO:0016887">
    <property type="term" value="F:ATP hydrolysis activity"/>
    <property type="evidence" value="ECO:0007669"/>
    <property type="project" value="InterPro"/>
</dbReference>
<comment type="similarity">
    <text evidence="1">Belongs to the AAA ATPase family.</text>
</comment>
<keyword evidence="6" id="KW-1185">Reference proteome</keyword>
<evidence type="ECO:0000259" key="4">
    <source>
        <dbReference type="SMART" id="SM00382"/>
    </source>
</evidence>
<evidence type="ECO:0000313" key="5">
    <source>
        <dbReference type="EMBL" id="AFM14223.1"/>
    </source>
</evidence>
<dbReference type="CDD" id="cd00009">
    <property type="entry name" value="AAA"/>
    <property type="match status" value="1"/>
</dbReference>
<dbReference type="KEGG" id="tpx:Turpa_3589"/>
<feature type="domain" description="AAA+ ATPase" evidence="4">
    <location>
        <begin position="506"/>
        <end position="635"/>
    </location>
</feature>
<dbReference type="EMBL" id="CP002959">
    <property type="protein sequence ID" value="AFM14223.1"/>
    <property type="molecule type" value="Genomic_DNA"/>
</dbReference>
<dbReference type="GO" id="GO:0005524">
    <property type="term" value="F:ATP binding"/>
    <property type="evidence" value="ECO:0007669"/>
    <property type="project" value="UniProtKB-KW"/>
</dbReference>
<dbReference type="InterPro" id="IPR003959">
    <property type="entry name" value="ATPase_AAA_core"/>
</dbReference>
<dbReference type="PANTHER" id="PTHR23073">
    <property type="entry name" value="26S PROTEASOME REGULATORY SUBUNIT"/>
    <property type="match status" value="1"/>
</dbReference>
<dbReference type="InterPro" id="IPR027417">
    <property type="entry name" value="P-loop_NTPase"/>
</dbReference>
<dbReference type="OrthoDB" id="9806903at2"/>
<organism evidence="5 6">
    <name type="scientific">Turneriella parva (strain ATCC BAA-1111 / DSM 21527 / NCTC 11395 / H)</name>
    <name type="common">Leptospira parva</name>
    <dbReference type="NCBI Taxonomy" id="869212"/>
    <lineage>
        <taxon>Bacteria</taxon>
        <taxon>Pseudomonadati</taxon>
        <taxon>Spirochaetota</taxon>
        <taxon>Spirochaetia</taxon>
        <taxon>Leptospirales</taxon>
        <taxon>Leptospiraceae</taxon>
        <taxon>Turneriella</taxon>
    </lineage>
</organism>
<keyword evidence="2" id="KW-0547">Nucleotide-binding</keyword>
<dbReference type="SUPFAM" id="SSF52540">
    <property type="entry name" value="P-loop containing nucleoside triphosphate hydrolases"/>
    <property type="match status" value="2"/>
</dbReference>
<sequence length="715" mass="79946">MGRGYCRPMNGVSHRVNKHRSDFLFVLHNLQSHDELLRQAFGFVAALASEADILKLCQELNFTPAVIAEVEADCLTDRSELFDRLNYLSSRITNSSEQTKLKLAKKLIRGLLEGTPAKLHWQNNEFLLYLRDNLSLNETELQLLWILYLRQSSPELDFLNMGISGLADELYILEACFAMPAEKTGEVLLRDSLLSRTGLLEPVGDTMQLPARVLMAIAGSISITAFQAESFRKDTAPVYDLASFDLNAIDIKIMLALLKSEGPANILLYGKPGCGKTEAARSLIRAAGLDILHVPVHSTGGRHSRLTRLRYADYFAQGSGLIIDEAELILNIAVKFMAFESDSTPSKSVLNTYLDSSRSKTIWILNDTNHLHESTMRRFNFRLQFDKLSRKQRSHALDLIIRKHGIESLISPEMAEQLLSDENLSPGVLNQMAHALVQASKVSPAQDSGKIIARLLASNRQPDKPLEEESKVHTAYSLEALNLSVDPNQIVQSLKSFLSSPRSPRNGVNLLFYGIPGTGKTEFARYLSHCLSRDLIIKRGSDLLGMYVGSTEQSIAAAFKQAQQNEAVLLIDEADTFFQSRVEARQTYEISRTNEFLNQMENHNTVLICCTNLIDTFDQAALRRFAMKLEFKALQAAQTPILFQTYFSSLCEAMPDAEEISRAIGSLDNLTPGDFRNVERRVLLGQGNVTWDVLVGELREEIRSKARGSVRPIGF</sequence>
<accession>I4BAB6</accession>
<reference evidence="5 6" key="1">
    <citation type="submission" date="2012-06" db="EMBL/GenBank/DDBJ databases">
        <title>The complete chromosome of genome of Turneriella parva DSM 21527.</title>
        <authorList>
            <consortium name="US DOE Joint Genome Institute (JGI-PGF)"/>
            <person name="Lucas S."/>
            <person name="Han J."/>
            <person name="Lapidus A."/>
            <person name="Bruce D."/>
            <person name="Goodwin L."/>
            <person name="Pitluck S."/>
            <person name="Peters L."/>
            <person name="Kyrpides N."/>
            <person name="Mavromatis K."/>
            <person name="Ivanova N."/>
            <person name="Mikhailova N."/>
            <person name="Chertkov O."/>
            <person name="Detter J.C."/>
            <person name="Tapia R."/>
            <person name="Han C."/>
            <person name="Land M."/>
            <person name="Hauser L."/>
            <person name="Markowitz V."/>
            <person name="Cheng J.-F."/>
            <person name="Hugenholtz P."/>
            <person name="Woyke T."/>
            <person name="Wu D."/>
            <person name="Gronow S."/>
            <person name="Wellnitz S."/>
            <person name="Brambilla E."/>
            <person name="Klenk H.-P."/>
            <person name="Eisen J.A."/>
        </authorList>
    </citation>
    <scope>NUCLEOTIDE SEQUENCE [LARGE SCALE GENOMIC DNA]</scope>
    <source>
        <strain evidence="6">ATCC BAA-1111 / DSM 21527 / NCTC 11395 / H</strain>
    </source>
</reference>
<evidence type="ECO:0000313" key="6">
    <source>
        <dbReference type="Proteomes" id="UP000006048"/>
    </source>
</evidence>
<keyword evidence="3" id="KW-0067">ATP-binding</keyword>
<evidence type="ECO:0000256" key="1">
    <source>
        <dbReference type="ARBA" id="ARBA00006914"/>
    </source>
</evidence>
<dbReference type="CDD" id="cd19481">
    <property type="entry name" value="RecA-like_protease"/>
    <property type="match status" value="1"/>
</dbReference>
<gene>
    <name evidence="5" type="ordered locus">Turpa_3589</name>
</gene>
<name>I4BAB6_TURPD</name>
<dbReference type="Gene3D" id="3.40.50.300">
    <property type="entry name" value="P-loop containing nucleotide triphosphate hydrolases"/>
    <property type="match status" value="2"/>
</dbReference>
<dbReference type="Proteomes" id="UP000006048">
    <property type="component" value="Chromosome"/>
</dbReference>
<proteinExistence type="inferred from homology"/>
<dbReference type="AlphaFoldDB" id="I4BAB6"/>
<evidence type="ECO:0000256" key="2">
    <source>
        <dbReference type="ARBA" id="ARBA00022741"/>
    </source>
</evidence>
<dbReference type="STRING" id="869212.Turpa_3589"/>
<dbReference type="Pfam" id="PF00004">
    <property type="entry name" value="AAA"/>
    <property type="match status" value="2"/>
</dbReference>
<dbReference type="HOGENOM" id="CLU_020632_1_0_12"/>